<dbReference type="InterPro" id="IPR033738">
    <property type="entry name" value="AsnB_N"/>
</dbReference>
<evidence type="ECO:0000256" key="9">
    <source>
        <dbReference type="PIRSR" id="PIRSR001589-2"/>
    </source>
</evidence>
<feature type="binding site" evidence="9">
    <location>
        <position position="289"/>
    </location>
    <ligand>
        <name>ATP</name>
        <dbReference type="ChEBI" id="CHEBI:30616"/>
    </ligand>
</feature>
<dbReference type="InterPro" id="IPR051786">
    <property type="entry name" value="ASN_synthetase/amidase"/>
</dbReference>
<organism evidence="11 12">
    <name type="scientific">Parazoarcus communis</name>
    <dbReference type="NCBI Taxonomy" id="41977"/>
    <lineage>
        <taxon>Bacteria</taxon>
        <taxon>Pseudomonadati</taxon>
        <taxon>Pseudomonadota</taxon>
        <taxon>Betaproteobacteria</taxon>
        <taxon>Rhodocyclales</taxon>
        <taxon>Zoogloeaceae</taxon>
        <taxon>Parazoarcus</taxon>
    </lineage>
</organism>
<dbReference type="GO" id="GO:0005524">
    <property type="term" value="F:ATP binding"/>
    <property type="evidence" value="ECO:0007669"/>
    <property type="project" value="UniProtKB-KW"/>
</dbReference>
<dbReference type="GO" id="GO:0005829">
    <property type="term" value="C:cytosol"/>
    <property type="evidence" value="ECO:0007669"/>
    <property type="project" value="TreeGrafter"/>
</dbReference>
<gene>
    <name evidence="11" type="primary">asnB</name>
    <name evidence="11" type="ORF">CEW83_18770</name>
</gene>
<dbReference type="PROSITE" id="PS51278">
    <property type="entry name" value="GATASE_TYPE_2"/>
    <property type="match status" value="1"/>
</dbReference>
<keyword evidence="8" id="KW-0061">Asparagine biosynthesis</keyword>
<evidence type="ECO:0000256" key="7">
    <source>
        <dbReference type="ARBA" id="ARBA00048741"/>
    </source>
</evidence>
<feature type="active site" description="For GATase activity" evidence="8">
    <location>
        <position position="2"/>
    </location>
</feature>
<dbReference type="InterPro" id="IPR001962">
    <property type="entry name" value="Asn_synthase"/>
</dbReference>
<accession>A0A2U8GTV9</accession>
<comment type="pathway">
    <text evidence="1">Amino-acid biosynthesis; L-asparagine biosynthesis; L-asparagine from L-aspartate (L-Gln route): step 1/1.</text>
</comment>
<keyword evidence="12" id="KW-1185">Reference proteome</keyword>
<dbReference type="Gene3D" id="3.40.50.620">
    <property type="entry name" value="HUPs"/>
    <property type="match status" value="1"/>
</dbReference>
<dbReference type="RefSeq" id="WP_108950721.1">
    <property type="nucleotide sequence ID" value="NZ_CP022187.1"/>
</dbReference>
<feature type="binding site" evidence="9">
    <location>
        <position position="101"/>
    </location>
    <ligand>
        <name>L-glutamine</name>
        <dbReference type="ChEBI" id="CHEBI:58359"/>
    </ligand>
</feature>
<dbReference type="Gene3D" id="3.60.20.10">
    <property type="entry name" value="Glutamine Phosphoribosylpyrophosphate, subunit 1, domain 1"/>
    <property type="match status" value="1"/>
</dbReference>
<evidence type="ECO:0000256" key="2">
    <source>
        <dbReference type="ARBA" id="ARBA00005752"/>
    </source>
</evidence>
<dbReference type="InterPro" id="IPR017932">
    <property type="entry name" value="GATase_2_dom"/>
</dbReference>
<evidence type="ECO:0000259" key="10">
    <source>
        <dbReference type="PROSITE" id="PS51278"/>
    </source>
</evidence>
<dbReference type="PIRSF" id="PIRSF001589">
    <property type="entry name" value="Asn_synthetase_glu-h"/>
    <property type="match status" value="1"/>
</dbReference>
<dbReference type="Pfam" id="PF00733">
    <property type="entry name" value="Asn_synthase"/>
    <property type="match status" value="1"/>
</dbReference>
<keyword evidence="5 9" id="KW-0067">ATP-binding</keyword>
<dbReference type="PANTHER" id="PTHR43284:SF1">
    <property type="entry name" value="ASPARAGINE SYNTHETASE"/>
    <property type="match status" value="1"/>
</dbReference>
<dbReference type="InterPro" id="IPR014729">
    <property type="entry name" value="Rossmann-like_a/b/a_fold"/>
</dbReference>
<dbReference type="NCBIfam" id="TIGR01536">
    <property type="entry name" value="asn_synth_AEB"/>
    <property type="match status" value="1"/>
</dbReference>
<evidence type="ECO:0000313" key="11">
    <source>
        <dbReference type="EMBL" id="AWI77021.1"/>
    </source>
</evidence>
<dbReference type="PANTHER" id="PTHR43284">
    <property type="entry name" value="ASPARAGINE SYNTHETASE (GLUTAMINE-HYDROLYZING)"/>
    <property type="match status" value="1"/>
</dbReference>
<evidence type="ECO:0000256" key="6">
    <source>
        <dbReference type="ARBA" id="ARBA00022962"/>
    </source>
</evidence>
<proteinExistence type="inferred from homology"/>
<feature type="domain" description="Glutamine amidotransferase type-2" evidence="10">
    <location>
        <begin position="2"/>
        <end position="214"/>
    </location>
</feature>
<keyword evidence="6 8" id="KW-0315">Glutamine amidotransferase</keyword>
<evidence type="ECO:0000256" key="8">
    <source>
        <dbReference type="PIRSR" id="PIRSR001589-1"/>
    </source>
</evidence>
<protein>
    <recommendedName>
        <fullName evidence="3">asparagine synthase (glutamine-hydrolyzing)</fullName>
        <ecNumber evidence="3">6.3.5.4</ecNumber>
    </recommendedName>
</protein>
<dbReference type="EMBL" id="CP022187">
    <property type="protein sequence ID" value="AWI77021.1"/>
    <property type="molecule type" value="Genomic_DNA"/>
</dbReference>
<dbReference type="InterPro" id="IPR006426">
    <property type="entry name" value="Asn_synth_AEB"/>
</dbReference>
<dbReference type="Proteomes" id="UP000244930">
    <property type="component" value="Chromosome"/>
</dbReference>
<dbReference type="EC" id="6.3.5.4" evidence="3"/>
<comment type="similarity">
    <text evidence="2">Belongs to the asparagine synthetase family.</text>
</comment>
<dbReference type="Pfam" id="PF13537">
    <property type="entry name" value="GATase_7"/>
    <property type="match status" value="1"/>
</dbReference>
<evidence type="ECO:0000313" key="12">
    <source>
        <dbReference type="Proteomes" id="UP000244930"/>
    </source>
</evidence>
<dbReference type="SUPFAM" id="SSF56235">
    <property type="entry name" value="N-terminal nucleophile aminohydrolases (Ntn hydrolases)"/>
    <property type="match status" value="1"/>
</dbReference>
<comment type="catalytic activity">
    <reaction evidence="7">
        <text>L-aspartate + L-glutamine + ATP + H2O = L-asparagine + L-glutamate + AMP + diphosphate + H(+)</text>
        <dbReference type="Rhea" id="RHEA:12228"/>
        <dbReference type="ChEBI" id="CHEBI:15377"/>
        <dbReference type="ChEBI" id="CHEBI:15378"/>
        <dbReference type="ChEBI" id="CHEBI:29985"/>
        <dbReference type="ChEBI" id="CHEBI:29991"/>
        <dbReference type="ChEBI" id="CHEBI:30616"/>
        <dbReference type="ChEBI" id="CHEBI:33019"/>
        <dbReference type="ChEBI" id="CHEBI:58048"/>
        <dbReference type="ChEBI" id="CHEBI:58359"/>
        <dbReference type="ChEBI" id="CHEBI:456215"/>
        <dbReference type="EC" id="6.3.5.4"/>
    </reaction>
</comment>
<dbReference type="CDD" id="cd00712">
    <property type="entry name" value="AsnB"/>
    <property type="match status" value="1"/>
</dbReference>
<reference evidence="11 12" key="1">
    <citation type="submission" date="2017-06" db="EMBL/GenBank/DDBJ databases">
        <title>Azoarcus.</title>
        <authorList>
            <person name="Woo J.-H."/>
            <person name="Kim H.-S."/>
        </authorList>
    </citation>
    <scope>NUCLEOTIDE SEQUENCE [LARGE SCALE GENOMIC DNA]</scope>
    <source>
        <strain evidence="11 12">TSPY31</strain>
    </source>
</reference>
<keyword evidence="8" id="KW-0028">Amino-acid biosynthesis</keyword>
<dbReference type="AlphaFoldDB" id="A0A2U8GTV9"/>
<dbReference type="GO" id="GO:0006529">
    <property type="term" value="P:asparagine biosynthetic process"/>
    <property type="evidence" value="ECO:0007669"/>
    <property type="project" value="UniProtKB-KW"/>
</dbReference>
<dbReference type="SUPFAM" id="SSF52402">
    <property type="entry name" value="Adenine nucleotide alpha hydrolases-like"/>
    <property type="match status" value="1"/>
</dbReference>
<dbReference type="InterPro" id="IPR029055">
    <property type="entry name" value="Ntn_hydrolases_N"/>
</dbReference>
<dbReference type="GO" id="GO:0004066">
    <property type="term" value="F:asparagine synthase (glutamine-hydrolyzing) activity"/>
    <property type="evidence" value="ECO:0007669"/>
    <property type="project" value="UniProtKB-EC"/>
</dbReference>
<evidence type="ECO:0000256" key="3">
    <source>
        <dbReference type="ARBA" id="ARBA00012737"/>
    </source>
</evidence>
<evidence type="ECO:0000256" key="4">
    <source>
        <dbReference type="ARBA" id="ARBA00022741"/>
    </source>
</evidence>
<sequence length="642" mass="71920">MCGIHGFYRFDGERVDPAQLTAMGDVTRHRGPDDEGQHIDRNGRCGIAMRRLSIIDLAGGHQPISNADDTLWVVCNGEIYNFRELRAELQDRGYRFKTGSDSEVLLHLYDEMGDDFVHRLDGMFNFALWDARRKRLLIGRDHLGVKPLYVHQSATVLGFATEAKALLQLPGMRTELNRDVLGDYLHLGYVPAPHSMFSGIRKLPPATLLAVENGEVREWRYWRLPATIDRSVSEAEWVDRIRSGMESAVHRQMVSDVPIGAFLSGGVDSSAVVAYMARHSSHPIRTYAIGFEGGEAEQLYNELPYARQVARLFGTEHREIVVKPDVVGLLPKLLWHMDEPVSDSAFITTFLVSEFARQDVKVILSGVGGDELFGGYRRYLGGHYVRKLERLPRWSRRLMSRAAELMPSDRHSKVLNTLRLARGFLASAELSPDERYRHYLQVLDHETVSALTGGRNGSSDALAAAFAAAGDEDALNRMFAVDAETQLPDDLLMLTDKMSMAVSLECRVPLLDRELVELAAAIPESLKVKNGRLKHLMKDALSDVLPPDILDRKKRGFGTPMGAWLKRELAPVLRRLLATDVVRDRGLFDPAVVSRLMADHESARIDGTDALLALMNLEIWSRLYLDGHSVDDVTAELKSHLA</sequence>
<feature type="binding site" evidence="9">
    <location>
        <begin position="365"/>
        <end position="366"/>
    </location>
    <ligand>
        <name>ATP</name>
        <dbReference type="ChEBI" id="CHEBI:30616"/>
    </ligand>
</feature>
<dbReference type="KEGG" id="acom:CEW83_18770"/>
<evidence type="ECO:0000256" key="1">
    <source>
        <dbReference type="ARBA" id="ARBA00005187"/>
    </source>
</evidence>
<name>A0A2U8GTV9_9RHOO</name>
<keyword evidence="4 9" id="KW-0547">Nucleotide-binding</keyword>
<dbReference type="CDD" id="cd01991">
    <property type="entry name" value="Asn_synthase_B_C"/>
    <property type="match status" value="1"/>
</dbReference>
<evidence type="ECO:0000256" key="5">
    <source>
        <dbReference type="ARBA" id="ARBA00022840"/>
    </source>
</evidence>